<comment type="caution">
    <text evidence="1">The sequence shown here is derived from an EMBL/GenBank/DDBJ whole genome shotgun (WGS) entry which is preliminary data.</text>
</comment>
<name>A0ABV3Z580_9PROT</name>
<dbReference type="Gene3D" id="1.25.40.10">
    <property type="entry name" value="Tetratricopeptide repeat domain"/>
    <property type="match status" value="1"/>
</dbReference>
<sequence>MLFKSVYRSDCQIASRSFLSAVALFFVVSLSMAPVTAEPLSEQKTLLGDPLRAPSWPADYRQKLELDLEIARAAFDVAPDREGSYIWLGRRYGYLGRNAEAIEIFTQGIDKFPHSYKLHRFRGRHRARNRDFEGAIADYKAGLAKMDGTPDSFEPDGAPNSIGLTISTYRSNLHYYFGQTSFALGDYQQMIDQLERSTQSPIALPIRDHDVAVVFWQYIAMKKLGHDADAEAHLAQIPEKLDLIENHFYHKAVKVLQGRISAKEAIEKGDSLSKFALGMKHEFDGDRKASEKVLRAIVKDNALGYWPAEVELMRMKNDK</sequence>
<dbReference type="InterPro" id="IPR011990">
    <property type="entry name" value="TPR-like_helical_dom_sf"/>
</dbReference>
<proteinExistence type="predicted"/>
<keyword evidence="2" id="KW-1185">Reference proteome</keyword>
<dbReference type="SUPFAM" id="SSF48452">
    <property type="entry name" value="TPR-like"/>
    <property type="match status" value="1"/>
</dbReference>
<gene>
    <name evidence="1" type="ORF">ABFZ84_06330</name>
</gene>
<organism evidence="1 2">
    <name type="scientific">Hyphococcus lacteus</name>
    <dbReference type="NCBI Taxonomy" id="3143536"/>
    <lineage>
        <taxon>Bacteria</taxon>
        <taxon>Pseudomonadati</taxon>
        <taxon>Pseudomonadota</taxon>
        <taxon>Alphaproteobacteria</taxon>
        <taxon>Parvularculales</taxon>
        <taxon>Parvularculaceae</taxon>
        <taxon>Hyphococcus</taxon>
    </lineage>
</organism>
<protein>
    <submittedName>
        <fullName evidence="1">Tetratricopeptide repeat protein</fullName>
    </submittedName>
</protein>
<evidence type="ECO:0000313" key="2">
    <source>
        <dbReference type="Proteomes" id="UP001560685"/>
    </source>
</evidence>
<evidence type="ECO:0000313" key="1">
    <source>
        <dbReference type="EMBL" id="MEX6633164.1"/>
    </source>
</evidence>
<dbReference type="Proteomes" id="UP001560685">
    <property type="component" value="Unassembled WGS sequence"/>
</dbReference>
<accession>A0ABV3Z580</accession>
<dbReference type="EMBL" id="JBEHZE010000001">
    <property type="protein sequence ID" value="MEX6633164.1"/>
    <property type="molecule type" value="Genomic_DNA"/>
</dbReference>
<dbReference type="RefSeq" id="WP_369313111.1">
    <property type="nucleotide sequence ID" value="NZ_JBEHZE010000001.1"/>
</dbReference>
<reference evidence="1 2" key="1">
    <citation type="submission" date="2024-05" db="EMBL/GenBank/DDBJ databases">
        <title>Three bacterial strains, DH-69, EH-24, and ECK-19 isolated from coastal sediments.</title>
        <authorList>
            <person name="Ye Y.-Q."/>
            <person name="Du Z.-J."/>
        </authorList>
    </citation>
    <scope>NUCLEOTIDE SEQUENCE [LARGE SCALE GENOMIC DNA]</scope>
    <source>
        <strain evidence="1 2">ECK-19</strain>
    </source>
</reference>